<organism evidence="2 3">
    <name type="scientific">Sandaracinus amylolyticus</name>
    <dbReference type="NCBI Taxonomy" id="927083"/>
    <lineage>
        <taxon>Bacteria</taxon>
        <taxon>Pseudomonadati</taxon>
        <taxon>Myxococcota</taxon>
        <taxon>Polyangia</taxon>
        <taxon>Polyangiales</taxon>
        <taxon>Sandaracinaceae</taxon>
        <taxon>Sandaracinus</taxon>
    </lineage>
</organism>
<gene>
    <name evidence="2" type="ORF">DB32_006736</name>
</gene>
<evidence type="ECO:0000313" key="3">
    <source>
        <dbReference type="Proteomes" id="UP000034883"/>
    </source>
</evidence>
<evidence type="ECO:0000256" key="1">
    <source>
        <dbReference type="SAM" id="MobiDB-lite"/>
    </source>
</evidence>
<dbReference type="RefSeq" id="WP_157069671.1">
    <property type="nucleotide sequence ID" value="NZ_CP011125.1"/>
</dbReference>
<accession>A0A0F6W7N2</accession>
<dbReference type="AlphaFoldDB" id="A0A0F6W7N2"/>
<feature type="compositionally biased region" description="Basic and acidic residues" evidence="1">
    <location>
        <begin position="192"/>
        <end position="201"/>
    </location>
</feature>
<sequence>MQIPTAEVASERLLLLGLAHLAALGHDPSLADLARAFQPAQDELEATTTARGAAERAMVVPRVAVRFAERVVEEVIRRFANDTRSLDGKANGPIFGDAFPEGTLAETLPRAAAQVAAGLRVLDRLTTRSTLAPLRAEHEPALQAAIAALRAALDARQTAAATFATAYANELAAREDWVRAYDASAGTVRARYPRDRPRQELYFDPLRSAARRTDPDDDGEGGDTPAT</sequence>
<evidence type="ECO:0000313" key="2">
    <source>
        <dbReference type="EMBL" id="AKF09587.1"/>
    </source>
</evidence>
<reference evidence="2 3" key="1">
    <citation type="submission" date="2015-03" db="EMBL/GenBank/DDBJ databases">
        <title>Genome assembly of Sandaracinus amylolyticus DSM 53668.</title>
        <authorList>
            <person name="Sharma G."/>
            <person name="Subramanian S."/>
        </authorList>
    </citation>
    <scope>NUCLEOTIDE SEQUENCE [LARGE SCALE GENOMIC DNA]</scope>
    <source>
        <strain evidence="2 3">DSM 53668</strain>
    </source>
</reference>
<dbReference type="OrthoDB" id="5511689at2"/>
<name>A0A0F6W7N2_9BACT</name>
<dbReference type="Proteomes" id="UP000034883">
    <property type="component" value="Chromosome"/>
</dbReference>
<protein>
    <submittedName>
        <fullName evidence="2">Uncharacterized protein</fullName>
    </submittedName>
</protein>
<feature type="region of interest" description="Disordered" evidence="1">
    <location>
        <begin position="190"/>
        <end position="227"/>
    </location>
</feature>
<dbReference type="KEGG" id="samy:DB32_006736"/>
<proteinExistence type="predicted"/>
<dbReference type="EMBL" id="CP011125">
    <property type="protein sequence ID" value="AKF09587.1"/>
    <property type="molecule type" value="Genomic_DNA"/>
</dbReference>
<keyword evidence="3" id="KW-1185">Reference proteome</keyword>